<dbReference type="Proteomes" id="UP001266305">
    <property type="component" value="Unassembled WGS sequence"/>
</dbReference>
<feature type="non-terminal residue" evidence="1">
    <location>
        <position position="59"/>
    </location>
</feature>
<sequence length="59" mass="6598">MVARFYPVQPEISAGNSGKSSTSIDLKCLKFYDDLLNVRWPGPSNRGLRLEQLLELSGE</sequence>
<protein>
    <submittedName>
        <fullName evidence="1">Uncharacterized protein</fullName>
    </submittedName>
</protein>
<gene>
    <name evidence="1" type="ORF">P7K49_026514</name>
</gene>
<keyword evidence="2" id="KW-1185">Reference proteome</keyword>
<accession>A0ABQ9UDC4</accession>
<dbReference type="EMBL" id="JASSZA010000013">
    <property type="protein sequence ID" value="KAK2095098.1"/>
    <property type="molecule type" value="Genomic_DNA"/>
</dbReference>
<name>A0ABQ9UDC4_SAGOE</name>
<organism evidence="1 2">
    <name type="scientific">Saguinus oedipus</name>
    <name type="common">Cotton-top tamarin</name>
    <name type="synonym">Oedipomidas oedipus</name>
    <dbReference type="NCBI Taxonomy" id="9490"/>
    <lineage>
        <taxon>Eukaryota</taxon>
        <taxon>Metazoa</taxon>
        <taxon>Chordata</taxon>
        <taxon>Craniata</taxon>
        <taxon>Vertebrata</taxon>
        <taxon>Euteleostomi</taxon>
        <taxon>Mammalia</taxon>
        <taxon>Eutheria</taxon>
        <taxon>Euarchontoglires</taxon>
        <taxon>Primates</taxon>
        <taxon>Haplorrhini</taxon>
        <taxon>Platyrrhini</taxon>
        <taxon>Cebidae</taxon>
        <taxon>Callitrichinae</taxon>
        <taxon>Saguinus</taxon>
    </lineage>
</organism>
<comment type="caution">
    <text evidence="1">The sequence shown here is derived from an EMBL/GenBank/DDBJ whole genome shotgun (WGS) entry which is preliminary data.</text>
</comment>
<evidence type="ECO:0000313" key="2">
    <source>
        <dbReference type="Proteomes" id="UP001266305"/>
    </source>
</evidence>
<reference evidence="1 2" key="1">
    <citation type="submission" date="2023-05" db="EMBL/GenBank/DDBJ databases">
        <title>B98-5 Cell Line De Novo Hybrid Assembly: An Optical Mapping Approach.</title>
        <authorList>
            <person name="Kananen K."/>
            <person name="Auerbach J.A."/>
            <person name="Kautto E."/>
            <person name="Blachly J.S."/>
        </authorList>
    </citation>
    <scope>NUCLEOTIDE SEQUENCE [LARGE SCALE GENOMIC DNA]</scope>
    <source>
        <strain evidence="1">B95-8</strain>
        <tissue evidence="1">Cell line</tissue>
    </source>
</reference>
<evidence type="ECO:0000313" key="1">
    <source>
        <dbReference type="EMBL" id="KAK2095098.1"/>
    </source>
</evidence>
<proteinExistence type="predicted"/>